<gene>
    <name evidence="16" type="ORF">RND71_025835</name>
</gene>
<dbReference type="InterPro" id="IPR010255">
    <property type="entry name" value="Haem_peroxidase_sf"/>
</dbReference>
<keyword evidence="14" id="KW-0732">Signal</keyword>
<evidence type="ECO:0000256" key="8">
    <source>
        <dbReference type="ARBA" id="ARBA00023004"/>
    </source>
</evidence>
<keyword evidence="6 10" id="KW-0479">Metal-binding</keyword>
<dbReference type="Pfam" id="PF00141">
    <property type="entry name" value="peroxidase"/>
    <property type="match status" value="1"/>
</dbReference>
<feature type="chain" id="PRO_5042202464" description="peroxidase" evidence="14">
    <location>
        <begin position="28"/>
        <end position="216"/>
    </location>
</feature>
<comment type="similarity">
    <text evidence="13">Belongs to the peroxidase family.</text>
</comment>
<feature type="binding site" evidence="9">
    <location>
        <position position="140"/>
    </location>
    <ligand>
        <name>substrate</name>
    </ligand>
</feature>
<evidence type="ECO:0000259" key="15">
    <source>
        <dbReference type="PROSITE" id="PS50873"/>
    </source>
</evidence>
<comment type="cofactor">
    <cofactor evidence="10">
        <name>Ca(2+)</name>
        <dbReference type="ChEBI" id="CHEBI:29108"/>
    </cofactor>
    <text evidence="10">Binds 2 calcium ions per subunit.</text>
</comment>
<proteinExistence type="inferred from homology"/>
<dbReference type="EMBL" id="JAVYJV010000014">
    <property type="protein sequence ID" value="KAK4353641.1"/>
    <property type="molecule type" value="Genomic_DNA"/>
</dbReference>
<evidence type="ECO:0000256" key="11">
    <source>
        <dbReference type="PIRSR" id="PIRSR600823-4"/>
    </source>
</evidence>
<dbReference type="InterPro" id="IPR002016">
    <property type="entry name" value="Haem_peroxidase"/>
</dbReference>
<keyword evidence="17" id="KW-1185">Reference proteome</keyword>
<reference evidence="16" key="1">
    <citation type="submission" date="2023-12" db="EMBL/GenBank/DDBJ databases">
        <title>Genome assembly of Anisodus tanguticus.</title>
        <authorList>
            <person name="Wang Y.-J."/>
        </authorList>
    </citation>
    <scope>NUCLEOTIDE SEQUENCE</scope>
    <source>
        <strain evidence="16">KB-2021</strain>
        <tissue evidence="16">Leaf</tissue>
    </source>
</reference>
<feature type="disulfide bond" evidence="12">
    <location>
        <begin position="177"/>
        <end position="207"/>
    </location>
</feature>
<evidence type="ECO:0000256" key="5">
    <source>
        <dbReference type="ARBA" id="ARBA00022617"/>
    </source>
</evidence>
<evidence type="ECO:0000256" key="1">
    <source>
        <dbReference type="ARBA" id="ARBA00000189"/>
    </source>
</evidence>
<keyword evidence="7" id="KW-0560">Oxidoreductase</keyword>
<dbReference type="GO" id="GO:0006979">
    <property type="term" value="P:response to oxidative stress"/>
    <property type="evidence" value="ECO:0007669"/>
    <property type="project" value="InterPro"/>
</dbReference>
<evidence type="ECO:0000256" key="12">
    <source>
        <dbReference type="PIRSR" id="PIRSR600823-5"/>
    </source>
</evidence>
<feature type="binding site" evidence="10">
    <location>
        <position position="85"/>
    </location>
    <ligand>
        <name>Ca(2+)</name>
        <dbReference type="ChEBI" id="CHEBI:29108"/>
        <label>1</label>
    </ligand>
</feature>
<dbReference type="GO" id="GO:0020037">
    <property type="term" value="F:heme binding"/>
    <property type="evidence" value="ECO:0007669"/>
    <property type="project" value="InterPro"/>
</dbReference>
<feature type="site" description="Transition state stabilizer" evidence="11">
    <location>
        <position position="71"/>
    </location>
</feature>
<comment type="caution">
    <text evidence="16">The sequence shown here is derived from an EMBL/GenBank/DDBJ whole genome shotgun (WGS) entry which is preliminary data.</text>
</comment>
<dbReference type="SUPFAM" id="SSF48113">
    <property type="entry name" value="Heme-dependent peroxidases"/>
    <property type="match status" value="1"/>
</dbReference>
<dbReference type="InterPro" id="IPR000823">
    <property type="entry name" value="Peroxidase_pln"/>
</dbReference>
<accession>A0AAE1RL51</accession>
<evidence type="ECO:0000313" key="16">
    <source>
        <dbReference type="EMBL" id="KAK4353641.1"/>
    </source>
</evidence>
<evidence type="ECO:0000313" key="17">
    <source>
        <dbReference type="Proteomes" id="UP001291623"/>
    </source>
</evidence>
<dbReference type="GO" id="GO:0140825">
    <property type="term" value="F:lactoperoxidase activity"/>
    <property type="evidence" value="ECO:0007669"/>
    <property type="project" value="UniProtKB-EC"/>
</dbReference>
<dbReference type="PROSITE" id="PS50873">
    <property type="entry name" value="PEROXIDASE_4"/>
    <property type="match status" value="1"/>
</dbReference>
<dbReference type="EC" id="1.11.1.7" evidence="3"/>
<dbReference type="AlphaFoldDB" id="A0AAE1RL51"/>
<dbReference type="PROSITE" id="PS51257">
    <property type="entry name" value="PROKAR_LIPOPROTEIN"/>
    <property type="match status" value="1"/>
</dbReference>
<dbReference type="Gene3D" id="1.10.520.10">
    <property type="match status" value="2"/>
</dbReference>
<feature type="binding site" evidence="10">
    <location>
        <position position="81"/>
    </location>
    <ligand>
        <name>Ca(2+)</name>
        <dbReference type="ChEBI" id="CHEBI:29108"/>
        <label>1</label>
    </ligand>
</feature>
<comment type="cofactor">
    <cofactor evidence="2">
        <name>heme b</name>
        <dbReference type="ChEBI" id="CHEBI:60344"/>
    </cofactor>
</comment>
<dbReference type="Proteomes" id="UP001291623">
    <property type="component" value="Unassembled WGS sequence"/>
</dbReference>
<keyword evidence="4" id="KW-0575">Peroxidase</keyword>
<feature type="binding site" evidence="10">
    <location>
        <position position="79"/>
    </location>
    <ligand>
        <name>Ca(2+)</name>
        <dbReference type="ChEBI" id="CHEBI:29108"/>
        <label>1</label>
    </ligand>
</feature>
<evidence type="ECO:0000256" key="14">
    <source>
        <dbReference type="SAM" id="SignalP"/>
    </source>
</evidence>
<keyword evidence="5" id="KW-0349">Heme</keyword>
<evidence type="ECO:0000256" key="13">
    <source>
        <dbReference type="RuleBase" id="RU004241"/>
    </source>
</evidence>
<feature type="domain" description="Plant heme peroxidase family profile" evidence="15">
    <location>
        <begin position="34"/>
        <end position="216"/>
    </location>
</feature>
<comment type="catalytic activity">
    <reaction evidence="1">
        <text>2 a phenolic donor + H2O2 = 2 a phenolic radical donor + 2 H2O</text>
        <dbReference type="Rhea" id="RHEA:56136"/>
        <dbReference type="ChEBI" id="CHEBI:15377"/>
        <dbReference type="ChEBI" id="CHEBI:16240"/>
        <dbReference type="ChEBI" id="CHEBI:139520"/>
        <dbReference type="ChEBI" id="CHEBI:139521"/>
        <dbReference type="EC" id="1.11.1.7"/>
    </reaction>
</comment>
<dbReference type="PRINTS" id="PR00461">
    <property type="entry name" value="PLPEROXIDASE"/>
</dbReference>
<dbReference type="Gene3D" id="1.10.420.10">
    <property type="entry name" value="Peroxidase, domain 2"/>
    <property type="match status" value="1"/>
</dbReference>
<feature type="binding site" evidence="10">
    <location>
        <position position="94"/>
    </location>
    <ligand>
        <name>Ca(2+)</name>
        <dbReference type="ChEBI" id="CHEBI:29108"/>
        <label>1</label>
    </ligand>
</feature>
<name>A0AAE1RL51_9SOLA</name>
<evidence type="ECO:0000256" key="10">
    <source>
        <dbReference type="PIRSR" id="PIRSR600823-3"/>
    </source>
</evidence>
<keyword evidence="12" id="KW-1015">Disulfide bond</keyword>
<keyword evidence="8" id="KW-0408">Iron</keyword>
<dbReference type="GO" id="GO:0046872">
    <property type="term" value="F:metal ion binding"/>
    <property type="evidence" value="ECO:0007669"/>
    <property type="project" value="UniProtKB-KW"/>
</dbReference>
<organism evidence="16 17">
    <name type="scientific">Anisodus tanguticus</name>
    <dbReference type="NCBI Taxonomy" id="243964"/>
    <lineage>
        <taxon>Eukaryota</taxon>
        <taxon>Viridiplantae</taxon>
        <taxon>Streptophyta</taxon>
        <taxon>Embryophyta</taxon>
        <taxon>Tracheophyta</taxon>
        <taxon>Spermatophyta</taxon>
        <taxon>Magnoliopsida</taxon>
        <taxon>eudicotyledons</taxon>
        <taxon>Gunneridae</taxon>
        <taxon>Pentapetalae</taxon>
        <taxon>asterids</taxon>
        <taxon>lamiids</taxon>
        <taxon>Solanales</taxon>
        <taxon>Solanaceae</taxon>
        <taxon>Solanoideae</taxon>
        <taxon>Hyoscyameae</taxon>
        <taxon>Anisodus</taxon>
    </lineage>
</organism>
<dbReference type="PANTHER" id="PTHR31235">
    <property type="entry name" value="PEROXIDASE 25-RELATED"/>
    <property type="match status" value="1"/>
</dbReference>
<sequence>MDSKGFNCSVIVLVSCLILFLSVSSVAKQPPSCPLKVGYYHHTCPSVESIVRNVVYKAVSRNPGIAAGLIRLHFMTAYVRGCDASVLLDGLNSEKESISNKNNLRARDSSYKVGKINYDVQAGRRDGRVSINDKALANLPSPFVGVKELIKNFARKGMSVDEMVTLSGAYSIGIAHCATFANRLYPQNKQQNLSIDPEYERMLKSICPPEALTNGT</sequence>
<evidence type="ECO:0000256" key="3">
    <source>
        <dbReference type="ARBA" id="ARBA00012313"/>
    </source>
</evidence>
<keyword evidence="10" id="KW-0106">Calcium</keyword>
<evidence type="ECO:0000256" key="4">
    <source>
        <dbReference type="ARBA" id="ARBA00022559"/>
    </source>
</evidence>
<feature type="binding site" evidence="10">
    <location>
        <position position="83"/>
    </location>
    <ligand>
        <name>Ca(2+)</name>
        <dbReference type="ChEBI" id="CHEBI:29108"/>
        <label>1</label>
    </ligand>
</feature>
<evidence type="ECO:0000256" key="2">
    <source>
        <dbReference type="ARBA" id="ARBA00001970"/>
    </source>
</evidence>
<evidence type="ECO:0000256" key="9">
    <source>
        <dbReference type="PIRSR" id="PIRSR600823-2"/>
    </source>
</evidence>
<dbReference type="PRINTS" id="PR00458">
    <property type="entry name" value="PEROXIDASE"/>
</dbReference>
<evidence type="ECO:0000256" key="7">
    <source>
        <dbReference type="ARBA" id="ARBA00023002"/>
    </source>
</evidence>
<feature type="signal peptide" evidence="14">
    <location>
        <begin position="1"/>
        <end position="27"/>
    </location>
</feature>
<protein>
    <recommendedName>
        <fullName evidence="3">peroxidase</fullName>
        <ecNumber evidence="3">1.11.1.7</ecNumber>
    </recommendedName>
</protein>
<evidence type="ECO:0000256" key="6">
    <source>
        <dbReference type="ARBA" id="ARBA00022723"/>
    </source>
</evidence>